<dbReference type="RefSeq" id="WP_171220169.1">
    <property type="nucleotide sequence ID" value="NZ_JABEPP010000006.1"/>
</dbReference>
<dbReference type="InterPro" id="IPR009075">
    <property type="entry name" value="AcylCo_DH/oxidase_C"/>
</dbReference>
<keyword evidence="11" id="KW-1185">Reference proteome</keyword>
<comment type="cofactor">
    <cofactor evidence="1 6">
        <name>FAD</name>
        <dbReference type="ChEBI" id="CHEBI:57692"/>
    </cofactor>
</comment>
<proteinExistence type="inferred from homology"/>
<keyword evidence="4 6" id="KW-0274">FAD</keyword>
<dbReference type="Proteomes" id="UP000564885">
    <property type="component" value="Unassembled WGS sequence"/>
</dbReference>
<dbReference type="Gene3D" id="1.20.140.10">
    <property type="entry name" value="Butyryl-CoA Dehydrogenase, subunit A, domain 3"/>
    <property type="match status" value="1"/>
</dbReference>
<protein>
    <submittedName>
        <fullName evidence="10">Pimeloyl-CoA dehydrogenase small subunit</fullName>
    </submittedName>
</protein>
<dbReference type="PANTHER" id="PTHR43884:SF20">
    <property type="entry name" value="ACYL-COA DEHYDROGENASE FADE28"/>
    <property type="match status" value="1"/>
</dbReference>
<dbReference type="Pfam" id="PF00441">
    <property type="entry name" value="Acyl-CoA_dh_1"/>
    <property type="match status" value="1"/>
</dbReference>
<evidence type="ECO:0000256" key="2">
    <source>
        <dbReference type="ARBA" id="ARBA00009347"/>
    </source>
</evidence>
<name>A0A849I4F9_9HYPH</name>
<dbReference type="PANTHER" id="PTHR43884">
    <property type="entry name" value="ACYL-COA DEHYDROGENASE"/>
    <property type="match status" value="1"/>
</dbReference>
<dbReference type="SUPFAM" id="SSF47203">
    <property type="entry name" value="Acyl-CoA dehydrogenase C-terminal domain-like"/>
    <property type="match status" value="1"/>
</dbReference>
<evidence type="ECO:0000256" key="1">
    <source>
        <dbReference type="ARBA" id="ARBA00001974"/>
    </source>
</evidence>
<evidence type="ECO:0000259" key="9">
    <source>
        <dbReference type="Pfam" id="PF02771"/>
    </source>
</evidence>
<evidence type="ECO:0000256" key="3">
    <source>
        <dbReference type="ARBA" id="ARBA00022630"/>
    </source>
</evidence>
<keyword evidence="3 6" id="KW-0285">Flavoprotein</keyword>
<dbReference type="Pfam" id="PF02770">
    <property type="entry name" value="Acyl-CoA_dh_M"/>
    <property type="match status" value="1"/>
</dbReference>
<comment type="caution">
    <text evidence="10">The sequence shown here is derived from an EMBL/GenBank/DDBJ whole genome shotgun (WGS) entry which is preliminary data.</text>
</comment>
<dbReference type="InterPro" id="IPR013786">
    <property type="entry name" value="AcylCoA_DH/ox_N"/>
</dbReference>
<dbReference type="CDD" id="cd00567">
    <property type="entry name" value="ACAD"/>
    <property type="match status" value="1"/>
</dbReference>
<sequence length="383" mass="41367">MDFDLTEEQRLLKESVDRFIADRYDFESRKGFIAEPDGYSRENWRQFAELGLLAVPFAEEHGGIGGGAVETMIVMEAFGRGIVVEPYLSTVILGGGLLRHGASEAQQAELLPKVAAGELTLAFAQVERGSRYDLHDVSTTAKKDGEGFVLNGEKGVVLHGDSADKLLVTARTGGSQRDRKGIGLFLVDAKAPGVSRRGYPTQDGMRGAEITFDNVRVGPEGVIGNPEGALPVVERVVDEAIAALCAEAIGVMDRMRELTVDYMKTRKQFGVPIGSFQVLQHRAADMVVMIEQARSMAFYATMMSAADDPAERSHAVSAAKVQIGRSGRFVGQQAIQLHGGVGVTQEYSVGHYFKRMTMIDTAFGDADHHLSRVAEAGGLFKAA</sequence>
<evidence type="ECO:0000259" key="7">
    <source>
        <dbReference type="Pfam" id="PF00441"/>
    </source>
</evidence>
<dbReference type="Gene3D" id="2.40.110.10">
    <property type="entry name" value="Butyryl-CoA Dehydrogenase, subunit A, domain 2"/>
    <property type="match status" value="1"/>
</dbReference>
<dbReference type="GO" id="GO:0003995">
    <property type="term" value="F:acyl-CoA dehydrogenase activity"/>
    <property type="evidence" value="ECO:0007669"/>
    <property type="project" value="TreeGrafter"/>
</dbReference>
<dbReference type="EMBL" id="JABEPP010000006">
    <property type="protein sequence ID" value="NNM74716.1"/>
    <property type="molecule type" value="Genomic_DNA"/>
</dbReference>
<reference evidence="10 11" key="1">
    <citation type="submission" date="2020-04" db="EMBL/GenBank/DDBJ databases">
        <title>Enterovirga sp. isolate from soil.</title>
        <authorList>
            <person name="Chea S."/>
            <person name="Kim D.-U."/>
        </authorList>
    </citation>
    <scope>NUCLEOTIDE SEQUENCE [LARGE SCALE GENOMIC DNA]</scope>
    <source>
        <strain evidence="10 11">DB1703</strain>
    </source>
</reference>
<feature type="domain" description="Acyl-CoA oxidase/dehydrogenase middle" evidence="8">
    <location>
        <begin position="122"/>
        <end position="215"/>
    </location>
</feature>
<evidence type="ECO:0000259" key="8">
    <source>
        <dbReference type="Pfam" id="PF02770"/>
    </source>
</evidence>
<evidence type="ECO:0000313" key="10">
    <source>
        <dbReference type="EMBL" id="NNM74716.1"/>
    </source>
</evidence>
<dbReference type="AlphaFoldDB" id="A0A849I4F9"/>
<dbReference type="Gene3D" id="1.10.540.10">
    <property type="entry name" value="Acyl-CoA dehydrogenase/oxidase, N-terminal domain"/>
    <property type="match status" value="1"/>
</dbReference>
<dbReference type="InterPro" id="IPR037069">
    <property type="entry name" value="AcylCoA_DH/ox_N_sf"/>
</dbReference>
<dbReference type="Pfam" id="PF02771">
    <property type="entry name" value="Acyl-CoA_dh_N"/>
    <property type="match status" value="1"/>
</dbReference>
<evidence type="ECO:0000256" key="4">
    <source>
        <dbReference type="ARBA" id="ARBA00022827"/>
    </source>
</evidence>
<dbReference type="GO" id="GO:0050660">
    <property type="term" value="F:flavin adenine dinucleotide binding"/>
    <property type="evidence" value="ECO:0007669"/>
    <property type="project" value="InterPro"/>
</dbReference>
<dbReference type="InterPro" id="IPR036250">
    <property type="entry name" value="AcylCo_DH-like_C"/>
</dbReference>
<evidence type="ECO:0000313" key="11">
    <source>
        <dbReference type="Proteomes" id="UP000564885"/>
    </source>
</evidence>
<dbReference type="InterPro" id="IPR046373">
    <property type="entry name" value="Acyl-CoA_Oxase/DH_mid-dom_sf"/>
</dbReference>
<organism evidence="10 11">
    <name type="scientific">Enterovirga aerilata</name>
    <dbReference type="NCBI Taxonomy" id="2730920"/>
    <lineage>
        <taxon>Bacteria</taxon>
        <taxon>Pseudomonadati</taxon>
        <taxon>Pseudomonadota</taxon>
        <taxon>Alphaproteobacteria</taxon>
        <taxon>Hyphomicrobiales</taxon>
        <taxon>Methylobacteriaceae</taxon>
        <taxon>Enterovirga</taxon>
    </lineage>
</organism>
<accession>A0A849I4F9</accession>
<feature type="domain" description="Acyl-CoA dehydrogenase/oxidase C-terminal" evidence="7">
    <location>
        <begin position="242"/>
        <end position="376"/>
    </location>
</feature>
<gene>
    <name evidence="10" type="ORF">HJG44_20350</name>
</gene>
<dbReference type="InterPro" id="IPR006091">
    <property type="entry name" value="Acyl-CoA_Oxase/DH_mid-dom"/>
</dbReference>
<evidence type="ECO:0000256" key="5">
    <source>
        <dbReference type="ARBA" id="ARBA00023002"/>
    </source>
</evidence>
<feature type="domain" description="Acyl-CoA dehydrogenase/oxidase N-terminal" evidence="9">
    <location>
        <begin position="6"/>
        <end position="118"/>
    </location>
</feature>
<dbReference type="InterPro" id="IPR009100">
    <property type="entry name" value="AcylCoA_DH/oxidase_NM_dom_sf"/>
</dbReference>
<evidence type="ECO:0000256" key="6">
    <source>
        <dbReference type="RuleBase" id="RU362125"/>
    </source>
</evidence>
<keyword evidence="5 6" id="KW-0560">Oxidoreductase</keyword>
<dbReference type="SUPFAM" id="SSF56645">
    <property type="entry name" value="Acyl-CoA dehydrogenase NM domain-like"/>
    <property type="match status" value="1"/>
</dbReference>
<comment type="similarity">
    <text evidence="2 6">Belongs to the acyl-CoA dehydrogenase family.</text>
</comment>